<dbReference type="Gene3D" id="3.40.50.2000">
    <property type="entry name" value="Glycogen Phosphorylase B"/>
    <property type="match status" value="2"/>
</dbReference>
<keyword evidence="3" id="KW-0175">Coiled coil</keyword>
<gene>
    <name evidence="5" type="ORF">IFM89_005486</name>
</gene>
<sequence length="584" mass="65172">MKLMKLLRNESFKGKAGLLTLVGSVVGKGGVLSWSLLGNLIPCLVEFLGSDDWASRKTAAEALERVAVVERDLVSEFKSSCLLSFESRRFDKNDYAHTHSFNIMAEQQHRRRLVLFPSPLQGHINPMLQLATILHSHSKGALSIIIIHIHFNSPNPSNYPNFTFLPISDGLSQSQRKSSTEDLIAFATLLNLSCVNPFRDCLVNKILSQQHEPPVACIISDSSMHFTQPVADSLQLPCIGLRTSSPMSYVVFAAFPVLREKGYFPITESELEAPVRELPPLKVKDLPVVKTHNLEAFYQLVADMVKQTKASAGLIVNSFESLDQSAFQLLSQEFAVPIFPIGPFQKFGPASSSSLLTQDQSCISWLNKQPPSSVVYISFGSAATISEAQLVEIAMGLANSEQSFLWVIRPGSVVGSCRSDDDKDKNEDDKLTELLPQKFNEIFMSGRGCIVKWAPQEEVLAHPSIGGFWTHSGWNSTLESICEGVPMLCWPCFGDQKVNARFVSKVWRVGLQLENGLEREEIERSLRRLMIQENNKEREELMVRAKDLKEMAELCQREGGSSFQSLQNLIDYIFSRNSDLKIAN</sequence>
<organism evidence="5 6">
    <name type="scientific">Coptis chinensis</name>
    <dbReference type="NCBI Taxonomy" id="261450"/>
    <lineage>
        <taxon>Eukaryota</taxon>
        <taxon>Viridiplantae</taxon>
        <taxon>Streptophyta</taxon>
        <taxon>Embryophyta</taxon>
        <taxon>Tracheophyta</taxon>
        <taxon>Spermatophyta</taxon>
        <taxon>Magnoliopsida</taxon>
        <taxon>Ranunculales</taxon>
        <taxon>Ranunculaceae</taxon>
        <taxon>Coptidoideae</taxon>
        <taxon>Coptis</taxon>
    </lineage>
</organism>
<dbReference type="FunFam" id="3.40.50.2000:FF:000120">
    <property type="entry name" value="UDP-glycosyltransferase 76C1"/>
    <property type="match status" value="1"/>
</dbReference>
<dbReference type="SUPFAM" id="SSF53756">
    <property type="entry name" value="UDP-Glycosyltransferase/glycogen phosphorylase"/>
    <property type="match status" value="1"/>
</dbReference>
<reference evidence="5 6" key="1">
    <citation type="submission" date="2020-10" db="EMBL/GenBank/DDBJ databases">
        <title>The Coptis chinensis genome and diversification of protoberbering-type alkaloids.</title>
        <authorList>
            <person name="Wang B."/>
            <person name="Shu S."/>
            <person name="Song C."/>
            <person name="Liu Y."/>
        </authorList>
    </citation>
    <scope>NUCLEOTIDE SEQUENCE [LARGE SCALE GENOMIC DNA]</scope>
    <source>
        <strain evidence="5">HL-2020</strain>
        <tissue evidence="5">Leaf</tissue>
    </source>
</reference>
<protein>
    <recommendedName>
        <fullName evidence="4">TORTIFOLIA1/SINE1-2 N-terminal domain-containing protein</fullName>
    </recommendedName>
</protein>
<dbReference type="EMBL" id="JADFTS010000003">
    <property type="protein sequence ID" value="KAF9613052.1"/>
    <property type="molecule type" value="Genomic_DNA"/>
</dbReference>
<dbReference type="Proteomes" id="UP000631114">
    <property type="component" value="Unassembled WGS sequence"/>
</dbReference>
<dbReference type="Pfam" id="PF00201">
    <property type="entry name" value="UDPGT"/>
    <property type="match status" value="1"/>
</dbReference>
<dbReference type="GO" id="GO:0080043">
    <property type="term" value="F:quercetin 3-O-glucosyltransferase activity"/>
    <property type="evidence" value="ECO:0007669"/>
    <property type="project" value="TreeGrafter"/>
</dbReference>
<dbReference type="InterPro" id="IPR002213">
    <property type="entry name" value="UDP_glucos_trans"/>
</dbReference>
<dbReference type="GO" id="GO:0080044">
    <property type="term" value="F:quercetin 7-O-glucosyltransferase activity"/>
    <property type="evidence" value="ECO:0007669"/>
    <property type="project" value="TreeGrafter"/>
</dbReference>
<comment type="similarity">
    <text evidence="1">Belongs to the UDP-glycosyltransferase family.</text>
</comment>
<evidence type="ECO:0000256" key="3">
    <source>
        <dbReference type="SAM" id="Coils"/>
    </source>
</evidence>
<evidence type="ECO:0000259" key="4">
    <source>
        <dbReference type="Pfam" id="PF24714"/>
    </source>
</evidence>
<evidence type="ECO:0000256" key="1">
    <source>
        <dbReference type="ARBA" id="ARBA00009995"/>
    </source>
</evidence>
<dbReference type="PANTHER" id="PTHR11926:SF1464">
    <property type="entry name" value="UDP-GLYCOSYLTRANSFERASE 76B1-LIKE"/>
    <property type="match status" value="1"/>
</dbReference>
<feature type="domain" description="TORTIFOLIA1/SINE1-2 N-terminal" evidence="4">
    <location>
        <begin position="2"/>
        <end position="92"/>
    </location>
</feature>
<dbReference type="CDD" id="cd03784">
    <property type="entry name" value="GT1_Gtf-like"/>
    <property type="match status" value="1"/>
</dbReference>
<dbReference type="Pfam" id="PF24714">
    <property type="entry name" value="TOR1L1_N"/>
    <property type="match status" value="1"/>
</dbReference>
<dbReference type="PANTHER" id="PTHR11926">
    <property type="entry name" value="GLUCOSYL/GLUCURONOSYL TRANSFERASES"/>
    <property type="match status" value="1"/>
</dbReference>
<evidence type="ECO:0000313" key="5">
    <source>
        <dbReference type="EMBL" id="KAF9613052.1"/>
    </source>
</evidence>
<dbReference type="InterPro" id="IPR057600">
    <property type="entry name" value="TORTIFOLIA1/SINE1-2_N"/>
</dbReference>
<accession>A0A835IA87</accession>
<dbReference type="FunFam" id="3.40.50.2000:FF:000040">
    <property type="entry name" value="UDP-glycosyltransferase 76C1"/>
    <property type="match status" value="1"/>
</dbReference>
<dbReference type="OrthoDB" id="5835829at2759"/>
<keyword evidence="6" id="KW-1185">Reference proteome</keyword>
<dbReference type="InterPro" id="IPR016024">
    <property type="entry name" value="ARM-type_fold"/>
</dbReference>
<dbReference type="AlphaFoldDB" id="A0A835IA87"/>
<name>A0A835IA87_9MAGN</name>
<proteinExistence type="inferred from homology"/>
<feature type="coiled-coil region" evidence="3">
    <location>
        <begin position="519"/>
        <end position="558"/>
    </location>
</feature>
<evidence type="ECO:0000256" key="2">
    <source>
        <dbReference type="ARBA" id="ARBA00022679"/>
    </source>
</evidence>
<keyword evidence="2" id="KW-0808">Transferase</keyword>
<comment type="caution">
    <text evidence="5">The sequence shown here is derived from an EMBL/GenBank/DDBJ whole genome shotgun (WGS) entry which is preliminary data.</text>
</comment>
<evidence type="ECO:0000313" key="6">
    <source>
        <dbReference type="Proteomes" id="UP000631114"/>
    </source>
</evidence>
<dbReference type="SUPFAM" id="SSF48371">
    <property type="entry name" value="ARM repeat"/>
    <property type="match status" value="1"/>
</dbReference>